<evidence type="ECO:0000313" key="3">
    <source>
        <dbReference type="Proteomes" id="UP000199305"/>
    </source>
</evidence>
<accession>A0A1G8ZDC7</accession>
<keyword evidence="2" id="KW-0223">Dioxygenase</keyword>
<evidence type="ECO:0000313" key="2">
    <source>
        <dbReference type="EMBL" id="SDK13099.1"/>
    </source>
</evidence>
<dbReference type="InterPro" id="IPR037523">
    <property type="entry name" value="VOC_core"/>
</dbReference>
<dbReference type="PROSITE" id="PS51819">
    <property type="entry name" value="VOC"/>
    <property type="match status" value="1"/>
</dbReference>
<dbReference type="InterPro" id="IPR004360">
    <property type="entry name" value="Glyas_Fos-R_dOase_dom"/>
</dbReference>
<sequence length="162" mass="18333">MCLDGHKQWVMEMNNGNSKAIALGINHVALEVRDLEEELDFLGRLFRFSLRGREENMAFIELGDQFIALLESSNTGEDSHRHFGLVVDDREAVEARLRENGIPIVGDRFLDFRDPSGNRWQVVEYGEVQFIKHEQVLARLGAGGLRKSAASLEQLREKGIAP</sequence>
<dbReference type="EMBL" id="FNFH01000003">
    <property type="protein sequence ID" value="SDK13099.1"/>
    <property type="molecule type" value="Genomic_DNA"/>
</dbReference>
<dbReference type="AlphaFoldDB" id="A0A1G8ZDC7"/>
<organism evidence="2 3">
    <name type="scientific">Microbulbifer yueqingensis</name>
    <dbReference type="NCBI Taxonomy" id="658219"/>
    <lineage>
        <taxon>Bacteria</taxon>
        <taxon>Pseudomonadati</taxon>
        <taxon>Pseudomonadota</taxon>
        <taxon>Gammaproteobacteria</taxon>
        <taxon>Cellvibrionales</taxon>
        <taxon>Microbulbiferaceae</taxon>
        <taxon>Microbulbifer</taxon>
    </lineage>
</organism>
<reference evidence="3" key="1">
    <citation type="submission" date="2016-10" db="EMBL/GenBank/DDBJ databases">
        <authorList>
            <person name="Varghese N."/>
            <person name="Submissions S."/>
        </authorList>
    </citation>
    <scope>NUCLEOTIDE SEQUENCE [LARGE SCALE GENOMIC DNA]</scope>
    <source>
        <strain evidence="3">CGMCC 1.10658</strain>
    </source>
</reference>
<name>A0A1G8ZDC7_9GAMM</name>
<gene>
    <name evidence="2" type="ORF">SAMN05216212_1576</name>
</gene>
<dbReference type="SUPFAM" id="SSF54593">
    <property type="entry name" value="Glyoxalase/Bleomycin resistance protein/Dihydroxybiphenyl dioxygenase"/>
    <property type="match status" value="1"/>
</dbReference>
<dbReference type="Proteomes" id="UP000199305">
    <property type="component" value="Unassembled WGS sequence"/>
</dbReference>
<dbReference type="InterPro" id="IPR029068">
    <property type="entry name" value="Glyas_Bleomycin-R_OHBP_Dase"/>
</dbReference>
<proteinExistence type="predicted"/>
<keyword evidence="3" id="KW-1185">Reference proteome</keyword>
<dbReference type="Gene3D" id="3.10.180.10">
    <property type="entry name" value="2,3-Dihydroxybiphenyl 1,2-Dioxygenase, domain 1"/>
    <property type="match status" value="1"/>
</dbReference>
<protein>
    <submittedName>
        <fullName evidence="2">Glyoxalase/Bleomycin resistance protein/Dioxygenase superfamily protein</fullName>
    </submittedName>
</protein>
<feature type="domain" description="VOC" evidence="1">
    <location>
        <begin position="24"/>
        <end position="138"/>
    </location>
</feature>
<evidence type="ECO:0000259" key="1">
    <source>
        <dbReference type="PROSITE" id="PS51819"/>
    </source>
</evidence>
<dbReference type="Pfam" id="PF00903">
    <property type="entry name" value="Glyoxalase"/>
    <property type="match status" value="1"/>
</dbReference>
<keyword evidence="2" id="KW-0560">Oxidoreductase</keyword>
<dbReference type="CDD" id="cd06587">
    <property type="entry name" value="VOC"/>
    <property type="match status" value="1"/>
</dbReference>
<dbReference type="GO" id="GO:0051213">
    <property type="term" value="F:dioxygenase activity"/>
    <property type="evidence" value="ECO:0007669"/>
    <property type="project" value="UniProtKB-KW"/>
</dbReference>